<keyword evidence="7" id="KW-1185">Reference proteome</keyword>
<dbReference type="InterPro" id="IPR017853">
    <property type="entry name" value="GH"/>
</dbReference>
<dbReference type="FunFam" id="3.20.20.80:FF:000064">
    <property type="entry name" value="Oligo-1,6-glucosidase"/>
    <property type="match status" value="1"/>
</dbReference>
<dbReference type="GO" id="GO:0009313">
    <property type="term" value="P:oligosaccharide catabolic process"/>
    <property type="evidence" value="ECO:0007669"/>
    <property type="project" value="TreeGrafter"/>
</dbReference>
<evidence type="ECO:0000256" key="4">
    <source>
        <dbReference type="SAM" id="MobiDB-lite"/>
    </source>
</evidence>
<evidence type="ECO:0000256" key="1">
    <source>
        <dbReference type="ARBA" id="ARBA00008061"/>
    </source>
</evidence>
<evidence type="ECO:0000313" key="7">
    <source>
        <dbReference type="Proteomes" id="UP000275356"/>
    </source>
</evidence>
<dbReference type="NCBIfam" id="NF008183">
    <property type="entry name" value="PRK10933.1"/>
    <property type="match status" value="1"/>
</dbReference>
<feature type="compositionally biased region" description="Low complexity" evidence="4">
    <location>
        <begin position="10"/>
        <end position="35"/>
    </location>
</feature>
<dbReference type="Proteomes" id="UP000275356">
    <property type="component" value="Unassembled WGS sequence"/>
</dbReference>
<accession>A0A3N2DAH3</accession>
<dbReference type="CDD" id="cd11333">
    <property type="entry name" value="AmyAc_SI_OligoGlu_DGase"/>
    <property type="match status" value="1"/>
</dbReference>
<dbReference type="Gene3D" id="3.20.20.80">
    <property type="entry name" value="Glycosidases"/>
    <property type="match status" value="1"/>
</dbReference>
<dbReference type="InterPro" id="IPR013780">
    <property type="entry name" value="Glyco_hydro_b"/>
</dbReference>
<dbReference type="Gene3D" id="2.60.40.1180">
    <property type="entry name" value="Golgi alpha-mannosidase II"/>
    <property type="match status" value="1"/>
</dbReference>
<keyword evidence="3" id="KW-0326">Glycosidase</keyword>
<dbReference type="GO" id="GO:0004556">
    <property type="term" value="F:alpha-amylase activity"/>
    <property type="evidence" value="ECO:0007669"/>
    <property type="project" value="TreeGrafter"/>
</dbReference>
<protein>
    <submittedName>
        <fullName evidence="6">Oligo-1,6-glucosidase</fullName>
    </submittedName>
</protein>
<proteinExistence type="inferred from homology"/>
<dbReference type="RefSeq" id="WP_123738938.1">
    <property type="nucleotide sequence ID" value="NZ_RKHQ01000001.1"/>
</dbReference>
<dbReference type="Gene3D" id="3.90.400.10">
    <property type="entry name" value="Oligo-1,6-glucosidase, Domain 2"/>
    <property type="match status" value="1"/>
</dbReference>
<dbReference type="FunFam" id="3.90.400.10:FF:000002">
    <property type="entry name" value="Sucrose isomerase"/>
    <property type="match status" value="1"/>
</dbReference>
<organism evidence="6 7">
    <name type="scientific">Salana multivorans</name>
    <dbReference type="NCBI Taxonomy" id="120377"/>
    <lineage>
        <taxon>Bacteria</taxon>
        <taxon>Bacillati</taxon>
        <taxon>Actinomycetota</taxon>
        <taxon>Actinomycetes</taxon>
        <taxon>Micrococcales</taxon>
        <taxon>Beutenbergiaceae</taxon>
        <taxon>Salana</taxon>
    </lineage>
</organism>
<gene>
    <name evidence="6" type="ORF">EDD28_1397</name>
</gene>
<reference evidence="6 7" key="1">
    <citation type="submission" date="2018-11" db="EMBL/GenBank/DDBJ databases">
        <title>Sequencing the genomes of 1000 actinobacteria strains.</title>
        <authorList>
            <person name="Klenk H.-P."/>
        </authorList>
    </citation>
    <scope>NUCLEOTIDE SEQUENCE [LARGE SCALE GENOMIC DNA]</scope>
    <source>
        <strain evidence="6 7">DSM 13521</strain>
    </source>
</reference>
<evidence type="ECO:0000313" key="6">
    <source>
        <dbReference type="EMBL" id="ROR96806.1"/>
    </source>
</evidence>
<dbReference type="OrthoDB" id="9043248at2"/>
<sequence>MTSDSNAVEPPADAPDGGTDGGTDAAASDGEAVAARPRRARTGTDRERPWWHRSTVYQVYPRSFADSDGDGIGDIAGITQRLDHLADLGVDVIWLSPAYRSPQDDNGYDISDYQDIDPLFGDLAAMDTLIAEAAARDIGIVMDLVVNHTSDEHPWFVESRSSRDNPKRDWYWWRDPVAGYDGHEPGEGPSGAEPTNWGSFFSGSTWAWDEATQQYYLHLFSRKQPDLNWENPEVRRAVHAMMRWWLERGVAGFRMDVINLISKRVDAAGALTDGPARPDGWGDGSPQYVDGPRMHEFLAEMHREVFDAFPGTYLTVGETPGVTVKEARRYTAPERREVDMVFQFEHVGLDHGPLGKFDPKPLHLPDLKRNFARWQKGLAKVGGWNSLYWNNHDQPRVLSRWGDDSAEHRVASAKTLGTVLHLHRGTPYVYQGEEIGMPNAGFTSLDSYRDLESLNFVADAARMGMTDDALIAGLAATSRDNARTPVAWDSSPNAGFTTGTPWIGLTPGWESVNVAAQAGDPGSVLAHYRRLVALRKGRAGREGLVADIVIDGDFELLAPDHERLWAFVRTLPVAEGDADADGGAGEVAGRSVLLVANLSSQPLDVDLAAELGEGLAGRVRAAFAARDEDDATVGPVVVASHAVAGVPDRDGRLALRPWESVAWLV</sequence>
<evidence type="ECO:0000256" key="3">
    <source>
        <dbReference type="ARBA" id="ARBA00023295"/>
    </source>
</evidence>
<dbReference type="SMART" id="SM00642">
    <property type="entry name" value="Aamy"/>
    <property type="match status" value="1"/>
</dbReference>
<dbReference type="InterPro" id="IPR045857">
    <property type="entry name" value="O16G_dom_2"/>
</dbReference>
<dbReference type="PANTHER" id="PTHR10357:SF179">
    <property type="entry name" value="NEUTRAL AND BASIC AMINO ACID TRANSPORT PROTEIN RBAT"/>
    <property type="match status" value="1"/>
</dbReference>
<dbReference type="SUPFAM" id="SSF51445">
    <property type="entry name" value="(Trans)glycosidases"/>
    <property type="match status" value="1"/>
</dbReference>
<comment type="similarity">
    <text evidence="1">Belongs to the glycosyl hydrolase 13 family.</text>
</comment>
<evidence type="ECO:0000259" key="5">
    <source>
        <dbReference type="SMART" id="SM00642"/>
    </source>
</evidence>
<evidence type="ECO:0000256" key="2">
    <source>
        <dbReference type="ARBA" id="ARBA00022801"/>
    </source>
</evidence>
<dbReference type="Pfam" id="PF00128">
    <property type="entry name" value="Alpha-amylase"/>
    <property type="match status" value="1"/>
</dbReference>
<dbReference type="AlphaFoldDB" id="A0A3N2DAH3"/>
<feature type="domain" description="Glycosyl hydrolase family 13 catalytic" evidence="5">
    <location>
        <begin position="58"/>
        <end position="483"/>
    </location>
</feature>
<comment type="caution">
    <text evidence="6">The sequence shown here is derived from an EMBL/GenBank/DDBJ whole genome shotgun (WGS) entry which is preliminary data.</text>
</comment>
<dbReference type="PANTHER" id="PTHR10357">
    <property type="entry name" value="ALPHA-AMYLASE FAMILY MEMBER"/>
    <property type="match status" value="1"/>
</dbReference>
<dbReference type="EMBL" id="RKHQ01000001">
    <property type="protein sequence ID" value="ROR96806.1"/>
    <property type="molecule type" value="Genomic_DNA"/>
</dbReference>
<dbReference type="InterPro" id="IPR006047">
    <property type="entry name" value="GH13_cat_dom"/>
</dbReference>
<feature type="region of interest" description="Disordered" evidence="4">
    <location>
        <begin position="1"/>
        <end position="47"/>
    </location>
</feature>
<name>A0A3N2DAH3_9MICO</name>
<keyword evidence="2" id="KW-0378">Hydrolase</keyword>